<dbReference type="SMART" id="SM00022">
    <property type="entry name" value="PLAc"/>
    <property type="match status" value="1"/>
</dbReference>
<evidence type="ECO:0000256" key="10">
    <source>
        <dbReference type="ARBA" id="ARBA00023098"/>
    </source>
</evidence>
<keyword evidence="8 15" id="KW-0106">Calcium</keyword>
<proteinExistence type="predicted"/>
<dbReference type="SUPFAM" id="SSF52151">
    <property type="entry name" value="FabD/lysophospholipase-like"/>
    <property type="match status" value="1"/>
</dbReference>
<evidence type="ECO:0000256" key="13">
    <source>
        <dbReference type="ARBA" id="ARBA00056109"/>
    </source>
</evidence>
<dbReference type="GO" id="GO:0016020">
    <property type="term" value="C:membrane"/>
    <property type="evidence" value="ECO:0007669"/>
    <property type="project" value="UniProtKB-SubCell"/>
</dbReference>
<dbReference type="EMBL" id="OW240924">
    <property type="protein sequence ID" value="CAH2328830.1"/>
    <property type="molecule type" value="Genomic_DNA"/>
</dbReference>
<dbReference type="GO" id="GO:0005544">
    <property type="term" value="F:calcium-dependent phospholipid binding"/>
    <property type="evidence" value="ECO:0007669"/>
    <property type="project" value="TreeGrafter"/>
</dbReference>
<comment type="catalytic activity">
    <reaction evidence="12">
        <text>a 1-acyl-sn-glycero-3-phosphocholine + H2O = sn-glycerol 3-phosphocholine + a fatty acid + H(+)</text>
        <dbReference type="Rhea" id="RHEA:15177"/>
        <dbReference type="ChEBI" id="CHEBI:15377"/>
        <dbReference type="ChEBI" id="CHEBI:15378"/>
        <dbReference type="ChEBI" id="CHEBI:16870"/>
        <dbReference type="ChEBI" id="CHEBI:28868"/>
        <dbReference type="ChEBI" id="CHEBI:58168"/>
        <dbReference type="EC" id="3.1.1.5"/>
    </reaction>
</comment>
<dbReference type="Gene3D" id="3.40.1090.10">
    <property type="entry name" value="Cytosolic phospholipase A2 catalytic domain"/>
    <property type="match status" value="1"/>
</dbReference>
<keyword evidence="7 14" id="KW-0378">Hydrolase</keyword>
<dbReference type="PANTHER" id="PTHR10728:SF64">
    <property type="entry name" value="PHOSPHOLIPASE A2"/>
    <property type="match status" value="1"/>
</dbReference>
<evidence type="ECO:0000256" key="12">
    <source>
        <dbReference type="ARBA" id="ARBA00049531"/>
    </source>
</evidence>
<dbReference type="GO" id="GO:0004622">
    <property type="term" value="F:phosphatidylcholine lysophospholipase activity"/>
    <property type="evidence" value="ECO:0007669"/>
    <property type="project" value="UniProtKB-EC"/>
</dbReference>
<dbReference type="GO" id="GO:0046475">
    <property type="term" value="P:glycerophospholipid catabolic process"/>
    <property type="evidence" value="ECO:0007669"/>
    <property type="project" value="TreeGrafter"/>
</dbReference>
<dbReference type="GO" id="GO:0005509">
    <property type="term" value="F:calcium ion binding"/>
    <property type="evidence" value="ECO:0007669"/>
    <property type="project" value="TreeGrafter"/>
</dbReference>
<gene>
    <name evidence="18" type="ORF">PECUL_23A056875</name>
</gene>
<evidence type="ECO:0000256" key="2">
    <source>
        <dbReference type="ARBA" id="ARBA00001913"/>
    </source>
</evidence>
<dbReference type="FunFam" id="2.60.40.150:FF:000030">
    <property type="entry name" value="Phospholipase A2"/>
    <property type="match status" value="1"/>
</dbReference>
<dbReference type="InterPro" id="IPR016035">
    <property type="entry name" value="Acyl_Trfase/lysoPLipase"/>
</dbReference>
<evidence type="ECO:0000256" key="5">
    <source>
        <dbReference type="ARBA" id="ARBA00022490"/>
    </source>
</evidence>
<evidence type="ECO:0000313" key="18">
    <source>
        <dbReference type="EMBL" id="CAH2328830.1"/>
    </source>
</evidence>
<dbReference type="InterPro" id="IPR002642">
    <property type="entry name" value="LysoPLipase_cat_dom"/>
</dbReference>
<keyword evidence="9 14" id="KW-0442">Lipid degradation</keyword>
<reference evidence="18" key="1">
    <citation type="submission" date="2022-03" db="EMBL/GenBank/DDBJ databases">
        <authorList>
            <person name="Alioto T."/>
            <person name="Alioto T."/>
            <person name="Gomez Garrido J."/>
        </authorList>
    </citation>
    <scope>NUCLEOTIDE SEQUENCE</scope>
</reference>
<dbReference type="InterPro" id="IPR040723">
    <property type="entry name" value="cPLA2_C2"/>
</dbReference>
<feature type="domain" description="C2" evidence="16">
    <location>
        <begin position="1"/>
        <end position="119"/>
    </location>
</feature>
<evidence type="ECO:0000259" key="16">
    <source>
        <dbReference type="PROSITE" id="PS50004"/>
    </source>
</evidence>
<dbReference type="Pfam" id="PF01735">
    <property type="entry name" value="PLA2_B"/>
    <property type="match status" value="1"/>
</dbReference>
<dbReference type="AlphaFoldDB" id="A0AAD1WYA2"/>
<comment type="function">
    <text evidence="13">Selectively hydrolyzes arachidonyl phospholipids in the sn-2 position releasing arachidonic acid. Together with its lysophospholipid activity, it is implicated in the initiation of the inflammatory response.</text>
</comment>
<dbReference type="InterPro" id="IPR000008">
    <property type="entry name" value="C2_dom"/>
</dbReference>
<evidence type="ECO:0000256" key="4">
    <source>
        <dbReference type="ARBA" id="ARBA00004514"/>
    </source>
</evidence>
<dbReference type="InterPro" id="IPR035892">
    <property type="entry name" value="C2_domain_sf"/>
</dbReference>
<evidence type="ECO:0000256" key="15">
    <source>
        <dbReference type="RuleBase" id="RU362102"/>
    </source>
</evidence>
<keyword evidence="6 15" id="KW-0479">Metal-binding</keyword>
<organism evidence="18 19">
    <name type="scientific">Pelobates cultripes</name>
    <name type="common">Western spadefoot toad</name>
    <dbReference type="NCBI Taxonomy" id="61616"/>
    <lineage>
        <taxon>Eukaryota</taxon>
        <taxon>Metazoa</taxon>
        <taxon>Chordata</taxon>
        <taxon>Craniata</taxon>
        <taxon>Vertebrata</taxon>
        <taxon>Euteleostomi</taxon>
        <taxon>Amphibia</taxon>
        <taxon>Batrachia</taxon>
        <taxon>Anura</taxon>
        <taxon>Pelobatoidea</taxon>
        <taxon>Pelobatidae</taxon>
        <taxon>Pelobates</taxon>
    </lineage>
</organism>
<feature type="domain" description="PLA2c" evidence="17">
    <location>
        <begin position="298"/>
        <end position="848"/>
    </location>
</feature>
<dbReference type="PROSITE" id="PS50004">
    <property type="entry name" value="C2"/>
    <property type="match status" value="1"/>
</dbReference>
<keyword evidence="11" id="KW-0472">Membrane</keyword>
<evidence type="ECO:0000313" key="19">
    <source>
        <dbReference type="Proteomes" id="UP001295444"/>
    </source>
</evidence>
<dbReference type="GO" id="GO:0005829">
    <property type="term" value="C:cytosol"/>
    <property type="evidence" value="ECO:0007669"/>
    <property type="project" value="UniProtKB-SubCell"/>
</dbReference>
<evidence type="ECO:0000256" key="11">
    <source>
        <dbReference type="ARBA" id="ARBA00023136"/>
    </source>
</evidence>
<evidence type="ECO:0000256" key="8">
    <source>
        <dbReference type="ARBA" id="ARBA00022837"/>
    </source>
</evidence>
<keyword evidence="5 15" id="KW-0963">Cytoplasm</keyword>
<comment type="domain">
    <text evidence="15">The N-terminal C2 domain associates with lipid membranes upon calcium binding.</text>
</comment>
<dbReference type="SUPFAM" id="SSF49562">
    <property type="entry name" value="C2 domain (Calcium/lipid-binding domain, CaLB)"/>
    <property type="match status" value="1"/>
</dbReference>
<evidence type="ECO:0000256" key="9">
    <source>
        <dbReference type="ARBA" id="ARBA00022963"/>
    </source>
</evidence>
<sequence length="848" mass="97317">MYGASHLSWYKEEASNYELSIRIVQAKNIHGTDVATKPDCYVCLWIPTTLQEKKRTKTIWNSKNPVWDETFHFRIHNQIKNVLELSVHDEDVGTKDDHLYTVSYDLANVTLNNPMLKTFPLNTKHNEELQVEFDMVDIPEPKKMVTTNGVLVCPEMTSLEIQVEKQETNKFKKKNELALAVTGSYEETHKIIITPHDTNGSDSKETFAFHYPRDWGTELTASLNRVYPPLDVTFTNDAENDFNLTTVPLTLLSPDSETKVQLTGTEKPHALWDVGASLIKCVPQIQAMPLEIQLKLKECPEKLDVRLGFDLCDQEKEFLSKRQKVVAAGLKNVLQLKEDLVGEEVPVVAVMATGGGARAMSSLYSHLCGLQKMGLLDCITYIAGASGSTWTMSKLYEDPNWSQSELSESVNNAKKHVTKKKISTFSMDRLKYYRKELQNTSKEGLKPSFTDLWGLMIESMFNNGKNESKLSDQKAALESGQNPLPIYLAMNVKRGHISTLDFKEWCEFTPYEVGLLKYGAFIKTEDFGSEFYMGRLMKRNPEPRICYLQGLWGNVFSLNLVDTWYLTTQLDTFWDHWLKDRIMDIDKEDIQRRRESAHIKTQLYTPSGTFSKIMTGVLTSRPIDGEHQNFLRGFHLHKDYLQHPQFCRWKDTNLDTFPNQLTPLADNLCLVDAGYFINASFPPLLKQARKVDIILSFDYTLDTPLQSVEQTCTYCTTQGICFPKVSLSEEEKKTHKECYVFVDEDNLNAPLVLHFPLVNDTFRKYKEPGVLRTPGEESEGDVDVTSFLSPYFLTNFTYSERDFDQLMKMTQYNLQNNKCLILDALKSAVERRKTKNLLNGKHQTQCYR</sequence>
<comment type="cofactor">
    <cofactor evidence="2">
        <name>Ca(2+)</name>
        <dbReference type="ChEBI" id="CHEBI:29108"/>
    </cofactor>
</comment>
<evidence type="ECO:0000256" key="14">
    <source>
        <dbReference type="PROSITE-ProRule" id="PRU00555"/>
    </source>
</evidence>
<keyword evidence="10 14" id="KW-0443">Lipid metabolism</keyword>
<evidence type="ECO:0000256" key="6">
    <source>
        <dbReference type="ARBA" id="ARBA00022723"/>
    </source>
</evidence>
<accession>A0AAD1WYA2</accession>
<comment type="subcellular location">
    <subcellularLocation>
        <location evidence="4">Cytoplasm</location>
        <location evidence="4">Cytosol</location>
    </subcellularLocation>
    <subcellularLocation>
        <location evidence="3">Membrane</location>
        <topology evidence="3">Peripheral membrane protein</topology>
    </subcellularLocation>
</comment>
<protein>
    <recommendedName>
        <fullName evidence="15">Phospholipase A2</fullName>
        <ecNumber evidence="15">3.1.1.4</ecNumber>
    </recommendedName>
</protein>
<evidence type="ECO:0000256" key="7">
    <source>
        <dbReference type="ARBA" id="ARBA00022801"/>
    </source>
</evidence>
<dbReference type="Pfam" id="PF18695">
    <property type="entry name" value="cPLA2_C2"/>
    <property type="match status" value="1"/>
</dbReference>
<dbReference type="Gene3D" id="2.60.40.150">
    <property type="entry name" value="C2 domain"/>
    <property type="match status" value="1"/>
</dbReference>
<dbReference type="Pfam" id="PF00168">
    <property type="entry name" value="C2"/>
    <property type="match status" value="1"/>
</dbReference>
<dbReference type="PANTHER" id="PTHR10728">
    <property type="entry name" value="CYTOSOLIC PHOSPHOLIPASE A2"/>
    <property type="match status" value="1"/>
</dbReference>
<dbReference type="PROSITE" id="PS51210">
    <property type="entry name" value="PLA2C"/>
    <property type="match status" value="1"/>
</dbReference>
<evidence type="ECO:0000256" key="3">
    <source>
        <dbReference type="ARBA" id="ARBA00004170"/>
    </source>
</evidence>
<evidence type="ECO:0000259" key="17">
    <source>
        <dbReference type="PROSITE" id="PS51210"/>
    </source>
</evidence>
<dbReference type="FunFam" id="3.40.1090.10:FF:000002">
    <property type="entry name" value="Phospholipase A2"/>
    <property type="match status" value="1"/>
</dbReference>
<evidence type="ECO:0000256" key="1">
    <source>
        <dbReference type="ARBA" id="ARBA00001604"/>
    </source>
</evidence>
<keyword evidence="19" id="KW-1185">Reference proteome</keyword>
<name>A0AAD1WYA2_PELCU</name>
<dbReference type="EC" id="3.1.1.4" evidence="15"/>
<dbReference type="GO" id="GO:0047498">
    <property type="term" value="F:calcium-dependent phospholipase A2 activity"/>
    <property type="evidence" value="ECO:0007669"/>
    <property type="project" value="TreeGrafter"/>
</dbReference>
<comment type="catalytic activity">
    <reaction evidence="1 15">
        <text>a 1,2-diacyl-sn-glycero-3-phosphocholine + H2O = a 1-acyl-sn-glycero-3-phosphocholine + a fatty acid + H(+)</text>
        <dbReference type="Rhea" id="RHEA:15801"/>
        <dbReference type="ChEBI" id="CHEBI:15377"/>
        <dbReference type="ChEBI" id="CHEBI:15378"/>
        <dbReference type="ChEBI" id="CHEBI:28868"/>
        <dbReference type="ChEBI" id="CHEBI:57643"/>
        <dbReference type="ChEBI" id="CHEBI:58168"/>
        <dbReference type="EC" id="3.1.1.4"/>
    </reaction>
</comment>
<dbReference type="Proteomes" id="UP001295444">
    <property type="component" value="Chromosome 13"/>
</dbReference>
<dbReference type="SMART" id="SM00239">
    <property type="entry name" value="C2"/>
    <property type="match status" value="1"/>
</dbReference>